<dbReference type="SUPFAM" id="SSF53067">
    <property type="entry name" value="Actin-like ATPase domain"/>
    <property type="match status" value="1"/>
</dbReference>
<dbReference type="NCBIfam" id="NF007139">
    <property type="entry name" value="PRK09585.1-3"/>
    <property type="match status" value="1"/>
</dbReference>
<feature type="binding site" evidence="1">
    <location>
        <begin position="11"/>
        <end position="18"/>
    </location>
    <ligand>
        <name>ATP</name>
        <dbReference type="ChEBI" id="CHEBI:30616"/>
    </ligand>
</feature>
<dbReference type="GO" id="GO:0016773">
    <property type="term" value="F:phosphotransferase activity, alcohol group as acceptor"/>
    <property type="evidence" value="ECO:0007669"/>
    <property type="project" value="UniProtKB-UniRule"/>
</dbReference>
<dbReference type="Gene3D" id="3.30.420.40">
    <property type="match status" value="2"/>
</dbReference>
<evidence type="ECO:0000256" key="1">
    <source>
        <dbReference type="HAMAP-Rule" id="MF_01270"/>
    </source>
</evidence>
<keyword evidence="1" id="KW-0067">ATP-binding</keyword>
<dbReference type="PANTHER" id="PTHR30605:SF0">
    <property type="entry name" value="ANHYDRO-N-ACETYLMURAMIC ACID KINASE"/>
    <property type="match status" value="1"/>
</dbReference>
<keyword evidence="1 2" id="KW-0808">Transferase</keyword>
<dbReference type="GO" id="GO:0097175">
    <property type="term" value="P:1,6-anhydro-N-acetyl-beta-muramic acid catabolic process"/>
    <property type="evidence" value="ECO:0007669"/>
    <property type="project" value="UniProtKB-UniRule"/>
</dbReference>
<reference evidence="2 3" key="1">
    <citation type="submission" date="2018-08" db="EMBL/GenBank/DDBJ databases">
        <title>Thalassotalea euphylliae genome.</title>
        <authorList>
            <person name="Summers S."/>
            <person name="Rice S.A."/>
            <person name="Freckelton M.L."/>
            <person name="Nedved B.T."/>
            <person name="Hadfield M.G."/>
        </authorList>
    </citation>
    <scope>NUCLEOTIDE SEQUENCE [LARGE SCALE GENOMIC DNA]</scope>
    <source>
        <strain evidence="2 3">H1</strain>
    </source>
</reference>
<sequence>MATYYIGLMSGTSADGIDVALVTFNDDKSGKETRPRLVASHYQAYDEQIKAQITSLYCSGSDEIERANRLDKALAQRFAQAVEELLRVADISADDVIAIGNHGQTIRHRPSLPNQAEAFPFTLQIGCSQTLACLTGIPVVGQFRVKDIALGGQGAPLVPPFHQFVLASTPAAQQANVIVNIGGIANLTYLPTKSQHVLGYDTGPGNCLLDDWYQHHHNQGGFDESGAWAASGQCNDELLTALLSDAYFSQPAPKSTGREVFNLAWLTQHLTGRELKPEDVQATLLSFTARTIADEIQQLTATSPCLNSHQKNAAKLPNIWLCGGGRQNPPLKKVLAEQLNATVAPIDALGIDGDQLEAMAFAWLAYAFTQQLPSNLPAVTGAKARTTLGVLFTP</sequence>
<dbReference type="EC" id="2.7.1.170" evidence="1"/>
<dbReference type="CDD" id="cd24050">
    <property type="entry name" value="ASKHA_NBD_ANMK"/>
    <property type="match status" value="1"/>
</dbReference>
<dbReference type="Proteomes" id="UP000256478">
    <property type="component" value="Unassembled WGS sequence"/>
</dbReference>
<evidence type="ECO:0000313" key="3">
    <source>
        <dbReference type="Proteomes" id="UP000256478"/>
    </source>
</evidence>
<dbReference type="GO" id="GO:0005524">
    <property type="term" value="F:ATP binding"/>
    <property type="evidence" value="ECO:0007669"/>
    <property type="project" value="UniProtKB-UniRule"/>
</dbReference>
<comment type="pathway">
    <text evidence="1">Amino-sugar metabolism; 1,6-anhydro-N-acetylmuramate degradation.</text>
</comment>
<dbReference type="InterPro" id="IPR043129">
    <property type="entry name" value="ATPase_NBD"/>
</dbReference>
<evidence type="ECO:0000313" key="2">
    <source>
        <dbReference type="EMBL" id="REL25530.1"/>
    </source>
</evidence>
<dbReference type="UniPathway" id="UPA00544"/>
<dbReference type="EMBL" id="QUOU01000001">
    <property type="protein sequence ID" value="REL25530.1"/>
    <property type="molecule type" value="Genomic_DNA"/>
</dbReference>
<dbReference type="GO" id="GO:0009254">
    <property type="term" value="P:peptidoglycan turnover"/>
    <property type="evidence" value="ECO:0007669"/>
    <property type="project" value="UniProtKB-UniRule"/>
</dbReference>
<accession>A0A3E0TMN8</accession>
<dbReference type="HAMAP" id="MF_01270">
    <property type="entry name" value="AnhMurNAc_kinase"/>
    <property type="match status" value="1"/>
</dbReference>
<comment type="caution">
    <text evidence="2">The sequence shown here is derived from an EMBL/GenBank/DDBJ whole genome shotgun (WGS) entry which is preliminary data.</text>
</comment>
<keyword evidence="1 2" id="KW-0418">Kinase</keyword>
<dbReference type="PANTHER" id="PTHR30605">
    <property type="entry name" value="ANHYDRO-N-ACETYLMURAMIC ACID KINASE"/>
    <property type="match status" value="1"/>
</dbReference>
<comment type="pathway">
    <text evidence="1">Cell wall biogenesis; peptidoglycan recycling.</text>
</comment>
<gene>
    <name evidence="1" type="primary">anmK</name>
    <name evidence="2" type="ORF">DXX93_02505</name>
</gene>
<dbReference type="InterPro" id="IPR005338">
    <property type="entry name" value="Anhydro_N_Ac-Mur_kinase"/>
</dbReference>
<organism evidence="2 3">
    <name type="scientific">Thalassotalea euphylliae</name>
    <dbReference type="NCBI Taxonomy" id="1655234"/>
    <lineage>
        <taxon>Bacteria</taxon>
        <taxon>Pseudomonadati</taxon>
        <taxon>Pseudomonadota</taxon>
        <taxon>Gammaproteobacteria</taxon>
        <taxon>Alteromonadales</taxon>
        <taxon>Colwelliaceae</taxon>
        <taxon>Thalassotalea</taxon>
    </lineage>
</organism>
<proteinExistence type="inferred from homology"/>
<protein>
    <recommendedName>
        <fullName evidence="1">Anhydro-N-acetylmuramic acid kinase</fullName>
        <ecNumber evidence="1">2.7.1.170</ecNumber>
    </recommendedName>
    <alternativeName>
        <fullName evidence="1">AnhMurNAc kinase</fullName>
    </alternativeName>
</protein>
<comment type="similarity">
    <text evidence="1">Belongs to the anhydro-N-acetylmuramic acid kinase family.</text>
</comment>
<comment type="catalytic activity">
    <reaction evidence="1">
        <text>1,6-anhydro-N-acetyl-beta-muramate + ATP + H2O = N-acetyl-D-muramate 6-phosphate + ADP + H(+)</text>
        <dbReference type="Rhea" id="RHEA:24952"/>
        <dbReference type="ChEBI" id="CHEBI:15377"/>
        <dbReference type="ChEBI" id="CHEBI:15378"/>
        <dbReference type="ChEBI" id="CHEBI:30616"/>
        <dbReference type="ChEBI" id="CHEBI:58690"/>
        <dbReference type="ChEBI" id="CHEBI:58722"/>
        <dbReference type="ChEBI" id="CHEBI:456216"/>
        <dbReference type="EC" id="2.7.1.170"/>
    </reaction>
</comment>
<dbReference type="OrthoDB" id="9763949at2"/>
<dbReference type="RefSeq" id="WP_116006661.1">
    <property type="nucleotide sequence ID" value="NZ_QUOU01000001.1"/>
</dbReference>
<dbReference type="GO" id="GO:0016301">
    <property type="term" value="F:kinase activity"/>
    <property type="evidence" value="ECO:0007669"/>
    <property type="project" value="UniProtKB-KW"/>
</dbReference>
<keyword evidence="1" id="KW-0119">Carbohydrate metabolism</keyword>
<dbReference type="UniPathway" id="UPA00343"/>
<dbReference type="AlphaFoldDB" id="A0A3E0TMN8"/>
<dbReference type="Pfam" id="PF03702">
    <property type="entry name" value="AnmK"/>
    <property type="match status" value="1"/>
</dbReference>
<dbReference type="GO" id="GO:0006040">
    <property type="term" value="P:amino sugar metabolic process"/>
    <property type="evidence" value="ECO:0007669"/>
    <property type="project" value="InterPro"/>
</dbReference>
<keyword evidence="1" id="KW-0547">Nucleotide-binding</keyword>
<name>A0A3E0TMN8_9GAMM</name>
<comment type="function">
    <text evidence="1">Catalyzes the specific phosphorylation of 1,6-anhydro-N-acetylmuramic acid (anhMurNAc) with the simultaneous cleavage of the 1,6-anhydro ring, generating MurNAc-6-P. Is required for the utilization of anhMurNAc either imported from the medium or derived from its own cell wall murein, and thus plays a role in cell wall recycling.</text>
</comment>